<dbReference type="AlphaFoldDB" id="A0ABC8AUZ8"/>
<feature type="transmembrane region" description="Helical" evidence="1">
    <location>
        <begin position="72"/>
        <end position="89"/>
    </location>
</feature>
<keyword evidence="1" id="KW-0472">Membrane</keyword>
<feature type="transmembrane region" description="Helical" evidence="1">
    <location>
        <begin position="30"/>
        <end position="51"/>
    </location>
</feature>
<evidence type="ECO:0000256" key="1">
    <source>
        <dbReference type="SAM" id="Phobius"/>
    </source>
</evidence>
<evidence type="ECO:0000313" key="3">
    <source>
        <dbReference type="Proteomes" id="UP000180166"/>
    </source>
</evidence>
<sequence>MLEATSAQVLALVTVPFVHPGVPRTPDWTQLLGLGFLLGSCLLTLHTWRLLVTYGARARADFPRQSADERRLRRSALCYPLVTAVLIPIPPTWQWLWFALTLASGVLGAISLWRCTGVSYPRIVNELLAAATASGPHPVTVPRKGEAAFEVTREMRFR</sequence>
<organism evidence="2 3">
    <name type="scientific">Nocardia seriolae</name>
    <dbReference type="NCBI Taxonomy" id="37332"/>
    <lineage>
        <taxon>Bacteria</taxon>
        <taxon>Bacillati</taxon>
        <taxon>Actinomycetota</taxon>
        <taxon>Actinomycetes</taxon>
        <taxon>Mycobacteriales</taxon>
        <taxon>Nocardiaceae</taxon>
        <taxon>Nocardia</taxon>
    </lineage>
</organism>
<evidence type="ECO:0000313" key="2">
    <source>
        <dbReference type="EMBL" id="APA97819.1"/>
    </source>
</evidence>
<name>A0ABC8AUZ8_9NOCA</name>
<keyword evidence="1" id="KW-1133">Transmembrane helix</keyword>
<dbReference type="EMBL" id="CP017839">
    <property type="protein sequence ID" value="APA97819.1"/>
    <property type="molecule type" value="Genomic_DNA"/>
</dbReference>
<accession>A0ABC8AUZ8</accession>
<reference evidence="2 3" key="1">
    <citation type="submission" date="2016-10" db="EMBL/GenBank/DDBJ databases">
        <title>Genome sequence of Nocardia seriolae strain EM150506, isolated from Anguila japonica.</title>
        <authorList>
            <person name="Han H.-J."/>
        </authorList>
    </citation>
    <scope>NUCLEOTIDE SEQUENCE [LARGE SCALE GENOMIC DNA]</scope>
    <source>
        <strain evidence="2 3">EM150506</strain>
    </source>
</reference>
<feature type="transmembrane region" description="Helical" evidence="1">
    <location>
        <begin position="95"/>
        <end position="113"/>
    </location>
</feature>
<protein>
    <submittedName>
        <fullName evidence="2">Uncharacterized protein</fullName>
    </submittedName>
</protein>
<proteinExistence type="predicted"/>
<dbReference type="Proteomes" id="UP000180166">
    <property type="component" value="Chromosome"/>
</dbReference>
<dbReference type="KEGG" id="nsr:NS506_03770"/>
<gene>
    <name evidence="2" type="ORF">NS506_03770</name>
</gene>
<keyword evidence="1" id="KW-0812">Transmembrane</keyword>